<name>A0A1A9X5M5_9MUSC</name>
<dbReference type="AlphaFoldDB" id="A0A1A9X5M5"/>
<dbReference type="InterPro" id="IPR019510">
    <property type="entry name" value="AKAP7-like_phosphoesterase"/>
</dbReference>
<dbReference type="Gene3D" id="3.90.1140.10">
    <property type="entry name" value="Cyclic phosphodiesterase"/>
    <property type="match status" value="1"/>
</dbReference>
<dbReference type="STRING" id="37001.A0A1A9X5M5"/>
<reference evidence="4" key="1">
    <citation type="submission" date="2014-03" db="EMBL/GenBank/DDBJ databases">
        <authorList>
            <person name="Aksoy S."/>
            <person name="Warren W."/>
            <person name="Wilson R.K."/>
        </authorList>
    </citation>
    <scope>NUCLEOTIDE SEQUENCE [LARGE SCALE GENOMIC DNA]</scope>
    <source>
        <strain evidence="4">IAEA</strain>
    </source>
</reference>
<dbReference type="GO" id="GO:0006355">
    <property type="term" value="P:regulation of DNA-templated transcription"/>
    <property type="evidence" value="ECO:0007669"/>
    <property type="project" value="TreeGrafter"/>
</dbReference>
<dbReference type="Gene3D" id="3.30.1370.10">
    <property type="entry name" value="K Homology domain, type 1"/>
    <property type="match status" value="1"/>
</dbReference>
<keyword evidence="1" id="KW-0472">Membrane</keyword>
<dbReference type="GO" id="GO:0003723">
    <property type="term" value="F:RNA binding"/>
    <property type="evidence" value="ECO:0007669"/>
    <property type="project" value="InterPro"/>
</dbReference>
<evidence type="ECO:0000313" key="3">
    <source>
        <dbReference type="EnsemblMetazoa" id="GBRI045064-PA"/>
    </source>
</evidence>
<feature type="transmembrane region" description="Helical" evidence="1">
    <location>
        <begin position="266"/>
        <end position="286"/>
    </location>
</feature>
<reference evidence="3" key="2">
    <citation type="submission" date="2020-05" db="UniProtKB">
        <authorList>
            <consortium name="EnsemblMetazoa"/>
        </authorList>
    </citation>
    <scope>IDENTIFICATION</scope>
    <source>
        <strain evidence="3">IAEA</strain>
    </source>
</reference>
<dbReference type="PANTHER" id="PTHR13360:SF1">
    <property type="entry name" value="ACTIVATING SIGNAL COINTEGRATOR 1 COMPLEX SUBUNIT 1"/>
    <property type="match status" value="1"/>
</dbReference>
<keyword evidence="4" id="KW-1185">Reference proteome</keyword>
<dbReference type="Pfam" id="PF10469">
    <property type="entry name" value="AKAP7_NLS"/>
    <property type="match status" value="1"/>
</dbReference>
<dbReference type="InterPro" id="IPR009210">
    <property type="entry name" value="ASCC1"/>
</dbReference>
<feature type="domain" description="A-kinase anchor protein 7-like phosphoesterase" evidence="2">
    <location>
        <begin position="95"/>
        <end position="265"/>
    </location>
</feature>
<keyword evidence="1" id="KW-1133">Transmembrane helix</keyword>
<dbReference type="InterPro" id="IPR036612">
    <property type="entry name" value="KH_dom_type_1_sf"/>
</dbReference>
<evidence type="ECO:0000259" key="2">
    <source>
        <dbReference type="Pfam" id="PF10469"/>
    </source>
</evidence>
<dbReference type="Proteomes" id="UP000091820">
    <property type="component" value="Unassembled WGS sequence"/>
</dbReference>
<evidence type="ECO:0000313" key="4">
    <source>
        <dbReference type="Proteomes" id="UP000091820"/>
    </source>
</evidence>
<sequence>MNNIGNKIADHNLEDSVKELPNGLIELKMHVAKTFFNAVINFNRSQVRSSCKINVPPRDQEPYIKITGKSLENVTEVKEQIELLIANERNKVKSNHFYGMIVSGCVRENFIKFKEEILNARLPGINENLFRSDSHLHITFGICTPEDDIEEAKVINVLQSCGEFLHDLKTPFKLHVKGLKFKGANPSAVKTLRANIDCPDLCKFGDRCVKRFIKSGLGIKGFSSGTKTVHVALMDSDQSGRSKRSTTNTFDAREILRRWGDYDFDIGVVSVVTSFVMTLVVILLLVCNSRAIADGTDVWTELLKLIN</sequence>
<dbReference type="GO" id="GO:0006307">
    <property type="term" value="P:DNA alkylation repair"/>
    <property type="evidence" value="ECO:0007669"/>
    <property type="project" value="InterPro"/>
</dbReference>
<organism evidence="3 4">
    <name type="scientific">Glossina brevipalpis</name>
    <dbReference type="NCBI Taxonomy" id="37001"/>
    <lineage>
        <taxon>Eukaryota</taxon>
        <taxon>Metazoa</taxon>
        <taxon>Ecdysozoa</taxon>
        <taxon>Arthropoda</taxon>
        <taxon>Hexapoda</taxon>
        <taxon>Insecta</taxon>
        <taxon>Pterygota</taxon>
        <taxon>Neoptera</taxon>
        <taxon>Endopterygota</taxon>
        <taxon>Diptera</taxon>
        <taxon>Brachycera</taxon>
        <taxon>Muscomorpha</taxon>
        <taxon>Hippoboscoidea</taxon>
        <taxon>Glossinidae</taxon>
        <taxon>Glossina</taxon>
    </lineage>
</organism>
<protein>
    <recommendedName>
        <fullName evidence="2">A-kinase anchor protein 7-like phosphoesterase domain-containing protein</fullName>
    </recommendedName>
</protein>
<proteinExistence type="predicted"/>
<accession>A0A1A9X5M5</accession>
<dbReference type="VEuPathDB" id="VectorBase:GBRI045064"/>
<dbReference type="GO" id="GO:0005634">
    <property type="term" value="C:nucleus"/>
    <property type="evidence" value="ECO:0007669"/>
    <property type="project" value="TreeGrafter"/>
</dbReference>
<dbReference type="EnsemblMetazoa" id="GBRI045064-RA">
    <property type="protein sequence ID" value="GBRI045064-PA"/>
    <property type="gene ID" value="GBRI045064"/>
</dbReference>
<dbReference type="SUPFAM" id="SSF54791">
    <property type="entry name" value="Eukaryotic type KH-domain (KH-domain type I)"/>
    <property type="match status" value="1"/>
</dbReference>
<keyword evidence="1" id="KW-0812">Transmembrane</keyword>
<evidence type="ECO:0000256" key="1">
    <source>
        <dbReference type="SAM" id="Phobius"/>
    </source>
</evidence>
<dbReference type="PANTHER" id="PTHR13360">
    <property type="entry name" value="ACTIVATING SIGNAL COINTEGRATOR 1 COMPLEX SUBUNIT 1"/>
    <property type="match status" value="1"/>
</dbReference>